<protein>
    <submittedName>
        <fullName evidence="1">Type VI secretion protein</fullName>
    </submittedName>
</protein>
<evidence type="ECO:0000313" key="2">
    <source>
        <dbReference type="Proteomes" id="UP000248188"/>
    </source>
</evidence>
<reference evidence="1 2" key="1">
    <citation type="submission" date="2018-06" db="EMBL/GenBank/DDBJ databases">
        <title>Pseudomonas diversity within urban Lake Michigan freshwaters.</title>
        <authorList>
            <person name="Batrich M."/>
            <person name="Hatzopoulos T."/>
            <person name="Putonti C."/>
        </authorList>
    </citation>
    <scope>NUCLEOTIDE SEQUENCE [LARGE SCALE GENOMIC DNA]</scope>
    <source>
        <strain evidence="1 2">MB-090624</strain>
    </source>
</reference>
<dbReference type="RefSeq" id="WP_102864953.1">
    <property type="nucleotide sequence ID" value="NZ_AP024503.1"/>
</dbReference>
<dbReference type="AlphaFoldDB" id="A0A9Q6N6L5"/>
<sequence length="46" mass="5047">MSVRHWQAVLLTLVVVVGLGACSGNYKFNDDTYRPLGDPQAVNRGK</sequence>
<name>A0A9Q6N6L5_9PSED</name>
<dbReference type="PROSITE" id="PS51257">
    <property type="entry name" value="PROKAR_LIPOPROTEIN"/>
    <property type="match status" value="1"/>
</dbReference>
<proteinExistence type="predicted"/>
<dbReference type="EMBL" id="QJRN01000027">
    <property type="protein sequence ID" value="PYC29737.1"/>
    <property type="molecule type" value="Genomic_DNA"/>
</dbReference>
<comment type="caution">
    <text evidence="1">The sequence shown here is derived from an EMBL/GenBank/DDBJ whole genome shotgun (WGS) entry which is preliminary data.</text>
</comment>
<evidence type="ECO:0000313" key="1">
    <source>
        <dbReference type="EMBL" id="PYC29737.1"/>
    </source>
</evidence>
<organism evidence="1 2">
    <name type="scientific">Pseudomonas protegens</name>
    <dbReference type="NCBI Taxonomy" id="380021"/>
    <lineage>
        <taxon>Bacteria</taxon>
        <taxon>Pseudomonadati</taxon>
        <taxon>Pseudomonadota</taxon>
        <taxon>Gammaproteobacteria</taxon>
        <taxon>Pseudomonadales</taxon>
        <taxon>Pseudomonadaceae</taxon>
        <taxon>Pseudomonas</taxon>
    </lineage>
</organism>
<gene>
    <name evidence="1" type="ORF">DMX08_29160</name>
</gene>
<accession>A0A9Q6N6L5</accession>
<dbReference type="Proteomes" id="UP000248188">
    <property type="component" value="Unassembled WGS sequence"/>
</dbReference>